<name>A0A518C0P8_9BACT</name>
<evidence type="ECO:0000313" key="1">
    <source>
        <dbReference type="EMBL" id="QDU72780.1"/>
    </source>
</evidence>
<dbReference type="SUPFAM" id="SSF47240">
    <property type="entry name" value="Ferritin-like"/>
    <property type="match status" value="1"/>
</dbReference>
<dbReference type="InterPro" id="IPR010386">
    <property type="entry name" value="tRNA-Hydrxlase_MiaE"/>
</dbReference>
<dbReference type="InterPro" id="IPR009078">
    <property type="entry name" value="Ferritin-like_SF"/>
</dbReference>
<reference evidence="1 2" key="1">
    <citation type="submission" date="2019-02" db="EMBL/GenBank/DDBJ databases">
        <title>Deep-cultivation of Planctomycetes and their phenomic and genomic characterization uncovers novel biology.</title>
        <authorList>
            <person name="Wiegand S."/>
            <person name="Jogler M."/>
            <person name="Boedeker C."/>
            <person name="Pinto D."/>
            <person name="Vollmers J."/>
            <person name="Rivas-Marin E."/>
            <person name="Kohn T."/>
            <person name="Peeters S.H."/>
            <person name="Heuer A."/>
            <person name="Rast P."/>
            <person name="Oberbeckmann S."/>
            <person name="Bunk B."/>
            <person name="Jeske O."/>
            <person name="Meyerdierks A."/>
            <person name="Storesund J.E."/>
            <person name="Kallscheuer N."/>
            <person name="Luecker S."/>
            <person name="Lage O.M."/>
            <person name="Pohl T."/>
            <person name="Merkel B.J."/>
            <person name="Hornburger P."/>
            <person name="Mueller R.-W."/>
            <person name="Bruemmer F."/>
            <person name="Labrenz M."/>
            <person name="Spormann A.M."/>
            <person name="Op den Camp H."/>
            <person name="Overmann J."/>
            <person name="Amann R."/>
            <person name="Jetten M.S.M."/>
            <person name="Mascher T."/>
            <person name="Medema M.H."/>
            <person name="Devos D.P."/>
            <person name="Kaster A.-K."/>
            <person name="Ovreas L."/>
            <person name="Rohde M."/>
            <person name="Galperin M.Y."/>
            <person name="Jogler C."/>
        </authorList>
    </citation>
    <scope>NUCLEOTIDE SEQUENCE [LARGE SCALE GENOMIC DNA]</scope>
    <source>
        <strain evidence="1 2">Pan265</strain>
    </source>
</reference>
<dbReference type="EMBL" id="CP036280">
    <property type="protein sequence ID" value="QDU72780.1"/>
    <property type="molecule type" value="Genomic_DNA"/>
</dbReference>
<dbReference type="KEGG" id="mcad:Pan265_26540"/>
<dbReference type="GO" id="GO:0045301">
    <property type="term" value="F:tRNA 2-(methylsulfanyl)-N(6)-isopentenyladenosine(37) hydroxylase activity"/>
    <property type="evidence" value="ECO:0007669"/>
    <property type="project" value="InterPro"/>
</dbReference>
<dbReference type="Gene3D" id="1.20.1260.10">
    <property type="match status" value="1"/>
</dbReference>
<dbReference type="Proteomes" id="UP000320386">
    <property type="component" value="Chromosome"/>
</dbReference>
<gene>
    <name evidence="1" type="ORF">Pan265_26540</name>
</gene>
<accession>A0A518C0P8</accession>
<dbReference type="AlphaFoldDB" id="A0A518C0P8"/>
<dbReference type="GO" id="GO:0006400">
    <property type="term" value="P:tRNA modification"/>
    <property type="evidence" value="ECO:0007669"/>
    <property type="project" value="InterPro"/>
</dbReference>
<evidence type="ECO:0000313" key="2">
    <source>
        <dbReference type="Proteomes" id="UP000320386"/>
    </source>
</evidence>
<dbReference type="PANTHER" id="PTHR42637:SF1">
    <property type="entry name" value="TRNA 2-(METHYLSULFANYL)-N(6)-ISOPENTENYLADENOSINE(37) HYDROXYLASE"/>
    <property type="match status" value="1"/>
</dbReference>
<proteinExistence type="predicted"/>
<dbReference type="PANTHER" id="PTHR42637">
    <property type="entry name" value="TRNA-(MS[2]IO[6]A)-HYDROXYLASE"/>
    <property type="match status" value="1"/>
</dbReference>
<dbReference type="Pfam" id="PF06175">
    <property type="entry name" value="MiaE"/>
    <property type="match status" value="1"/>
</dbReference>
<keyword evidence="2" id="KW-1185">Reference proteome</keyword>
<sequence>MLVTEVREIEMPLLCRTPASWAAGVLCDPVKLLNDHAHLEKKAGLNALEMLNQWPEPVPPGAWVQSMTAVAREEIEHLQTVLRLLHARGGVFSKGHRNPYAQSLRGQIRSNAQGRLESLMDRLMVSALIELRSCERFAVLGEMSEDAELAGLYRDLWASEHGHYRTFLNLARRLPAGRAQRKGDMAAMVEERWAAMLAAESAILAEQPFYVGMHSGVCDG</sequence>
<organism evidence="1 2">
    <name type="scientific">Mucisphaera calidilacus</name>
    <dbReference type="NCBI Taxonomy" id="2527982"/>
    <lineage>
        <taxon>Bacteria</taxon>
        <taxon>Pseudomonadati</taxon>
        <taxon>Planctomycetota</taxon>
        <taxon>Phycisphaerae</taxon>
        <taxon>Phycisphaerales</taxon>
        <taxon>Phycisphaeraceae</taxon>
        <taxon>Mucisphaera</taxon>
    </lineage>
</organism>
<protein>
    <submittedName>
        <fullName evidence="1">tRNA-(MS[2]IO[6]A)-hydroxylase (MiaE)</fullName>
    </submittedName>
</protein>
<dbReference type="InterPro" id="IPR012347">
    <property type="entry name" value="Ferritin-like"/>
</dbReference>